<protein>
    <submittedName>
        <fullName evidence="1">Uncharacterized protein LOC111326422</fullName>
    </submittedName>
</protein>
<dbReference type="PROSITE" id="PS50994">
    <property type="entry name" value="INTEGRASE"/>
    <property type="match status" value="1"/>
</dbReference>
<name>A0A6S7HAY8_PARCT</name>
<dbReference type="AlphaFoldDB" id="A0A6S7HAY8"/>
<proteinExistence type="predicted"/>
<dbReference type="SUPFAM" id="SSF53098">
    <property type="entry name" value="Ribonuclease H-like"/>
    <property type="match status" value="1"/>
</dbReference>
<dbReference type="InterPro" id="IPR001584">
    <property type="entry name" value="Integrase_cat-core"/>
</dbReference>
<sequence length="337" mass="37940">MTLSPFTDSEGVIRVGGRADKATVFYESKHPALLPYARWISLLITRQSHSFGHNGVATTAEKVRRNFWIIRGHYLAKSVKHKCVFCKEMQPKAEVQVMADLPELRLAPHTPPFHFTSCDYFGPYKVKIGRNKTTKNYGVIFTWLNTRAVHLELAADCTTMDFLQVLRRFFAMRGYPKCMLSDNGTQLVGAVAELRKMVKGLWILSGIGNGMEIHNHWSSTTPGAPQQNGCAEAFVKGVNIALKKAIGDSTLTPFELYTCLLEVANLVNQRPIGRIPNNPDGVYICPNDILLGRALPQVPQGPFNETKNPCKHVELVQKIVDSFWRHWTRDVFPSLFL</sequence>
<dbReference type="GO" id="GO:0015074">
    <property type="term" value="P:DNA integration"/>
    <property type="evidence" value="ECO:0007669"/>
    <property type="project" value="InterPro"/>
</dbReference>
<reference evidence="1" key="1">
    <citation type="submission" date="2020-04" db="EMBL/GenBank/DDBJ databases">
        <authorList>
            <person name="Alioto T."/>
            <person name="Alioto T."/>
            <person name="Gomez Garrido J."/>
        </authorList>
    </citation>
    <scope>NUCLEOTIDE SEQUENCE</scope>
    <source>
        <strain evidence="1">A484AB</strain>
    </source>
</reference>
<keyword evidence="2" id="KW-1185">Reference proteome</keyword>
<dbReference type="Proteomes" id="UP001152795">
    <property type="component" value="Unassembled WGS sequence"/>
</dbReference>
<gene>
    <name evidence="1" type="ORF">PACLA_8A002125</name>
</gene>
<accession>A0A6S7HAY8</accession>
<dbReference type="OrthoDB" id="6608729at2759"/>
<dbReference type="PANTHER" id="PTHR47331">
    <property type="entry name" value="PHD-TYPE DOMAIN-CONTAINING PROTEIN"/>
    <property type="match status" value="1"/>
</dbReference>
<organism evidence="1 2">
    <name type="scientific">Paramuricea clavata</name>
    <name type="common">Red gorgonian</name>
    <name type="synonym">Violescent sea-whip</name>
    <dbReference type="NCBI Taxonomy" id="317549"/>
    <lineage>
        <taxon>Eukaryota</taxon>
        <taxon>Metazoa</taxon>
        <taxon>Cnidaria</taxon>
        <taxon>Anthozoa</taxon>
        <taxon>Octocorallia</taxon>
        <taxon>Malacalcyonacea</taxon>
        <taxon>Plexauridae</taxon>
        <taxon>Paramuricea</taxon>
    </lineage>
</organism>
<dbReference type="Gene3D" id="3.30.420.10">
    <property type="entry name" value="Ribonuclease H-like superfamily/Ribonuclease H"/>
    <property type="match status" value="1"/>
</dbReference>
<comment type="caution">
    <text evidence="1">The sequence shown here is derived from an EMBL/GenBank/DDBJ whole genome shotgun (WGS) entry which is preliminary data.</text>
</comment>
<dbReference type="InterPro" id="IPR036397">
    <property type="entry name" value="RNaseH_sf"/>
</dbReference>
<dbReference type="EMBL" id="CACRXK020002219">
    <property type="protein sequence ID" value="CAB3993257.1"/>
    <property type="molecule type" value="Genomic_DNA"/>
</dbReference>
<dbReference type="InterPro" id="IPR012337">
    <property type="entry name" value="RNaseH-like_sf"/>
</dbReference>
<evidence type="ECO:0000313" key="1">
    <source>
        <dbReference type="EMBL" id="CAB3993257.1"/>
    </source>
</evidence>
<dbReference type="PANTHER" id="PTHR47331:SF1">
    <property type="entry name" value="GAG-LIKE PROTEIN"/>
    <property type="match status" value="1"/>
</dbReference>
<evidence type="ECO:0000313" key="2">
    <source>
        <dbReference type="Proteomes" id="UP001152795"/>
    </source>
</evidence>
<dbReference type="GO" id="GO:0003676">
    <property type="term" value="F:nucleic acid binding"/>
    <property type="evidence" value="ECO:0007669"/>
    <property type="project" value="InterPro"/>
</dbReference>